<gene>
    <name evidence="5" type="ORF">KL86DPRO_50221</name>
</gene>
<reference evidence="5" key="1">
    <citation type="submission" date="2016-04" db="EMBL/GenBank/DDBJ databases">
        <authorList>
            <person name="Evans L.H."/>
            <person name="Alamgir A."/>
            <person name="Owens N."/>
            <person name="Weber N.D."/>
            <person name="Virtaneva K."/>
            <person name="Barbian K."/>
            <person name="Babar A."/>
            <person name="Rosenke K."/>
        </authorList>
    </citation>
    <scope>NUCLEOTIDE SEQUENCE</scope>
    <source>
        <strain evidence="5">86</strain>
    </source>
</reference>
<comment type="cofactor">
    <cofactor evidence="1">
        <name>Zn(2+)</name>
        <dbReference type="ChEBI" id="CHEBI:29105"/>
    </cofactor>
</comment>
<dbReference type="SUPFAM" id="SSF55186">
    <property type="entry name" value="ThrRS/AlaRS common domain"/>
    <property type="match status" value="1"/>
</dbReference>
<dbReference type="InterPro" id="IPR051335">
    <property type="entry name" value="Alanyl-tRNA_Editing_Enzymes"/>
</dbReference>
<dbReference type="PANTHER" id="PTHR43462">
    <property type="entry name" value="ALANYL-TRNA EDITING PROTEIN"/>
    <property type="match status" value="1"/>
</dbReference>
<dbReference type="GO" id="GO:0004812">
    <property type="term" value="F:aminoacyl-tRNA ligase activity"/>
    <property type="evidence" value="ECO:0007669"/>
    <property type="project" value="InterPro"/>
</dbReference>
<keyword evidence="2" id="KW-0479">Metal-binding</keyword>
<dbReference type="Pfam" id="PF07973">
    <property type="entry name" value="tRNA_SAD"/>
    <property type="match status" value="1"/>
</dbReference>
<organism evidence="5">
    <name type="scientific">uncultured delta proteobacterium</name>
    <dbReference type="NCBI Taxonomy" id="34034"/>
    <lineage>
        <taxon>Bacteria</taxon>
        <taxon>Deltaproteobacteria</taxon>
        <taxon>environmental samples</taxon>
    </lineage>
</organism>
<dbReference type="GO" id="GO:0046872">
    <property type="term" value="F:metal ion binding"/>
    <property type="evidence" value="ECO:0007669"/>
    <property type="project" value="UniProtKB-KW"/>
</dbReference>
<sequence length="152" mass="16722">MAKDYDPHMHTAEHVLNQTMIRLFGCGRCYTSHLNPGKGRCDFSFDRDLTAEEAVAVEATVNEVLAQNFPVQERELPRREAEKLVNLSKLPASVGPETPIRIVTVGEYDVCACSGEHAAATGEVGSFHLASHDFVPDAGKGPTLRLRFKVEK</sequence>
<evidence type="ECO:0000256" key="3">
    <source>
        <dbReference type="ARBA" id="ARBA00022833"/>
    </source>
</evidence>
<proteinExistence type="predicted"/>
<dbReference type="InterPro" id="IPR018163">
    <property type="entry name" value="Thr/Ala-tRNA-synth_IIc_edit"/>
</dbReference>
<protein>
    <recommendedName>
        <fullName evidence="4">Threonyl/alanyl tRNA synthetase SAD domain-containing protein</fullName>
    </recommendedName>
</protein>
<dbReference type="GO" id="GO:0002161">
    <property type="term" value="F:aminoacyl-tRNA deacylase activity"/>
    <property type="evidence" value="ECO:0007669"/>
    <property type="project" value="UniProtKB-ARBA"/>
</dbReference>
<name>A0A212KD35_9DELT</name>
<dbReference type="PANTHER" id="PTHR43462:SF1">
    <property type="entry name" value="ALANYL-TRNA EDITING PROTEIN AARSD1"/>
    <property type="match status" value="1"/>
</dbReference>
<dbReference type="InterPro" id="IPR012947">
    <property type="entry name" value="tRNA_SAD"/>
</dbReference>
<evidence type="ECO:0000256" key="1">
    <source>
        <dbReference type="ARBA" id="ARBA00001947"/>
    </source>
</evidence>
<evidence type="ECO:0000313" key="5">
    <source>
        <dbReference type="EMBL" id="SBW09606.1"/>
    </source>
</evidence>
<dbReference type="AlphaFoldDB" id="A0A212KD35"/>
<dbReference type="Gene3D" id="3.30.980.10">
    <property type="entry name" value="Threonyl-trna Synthetase, Chain A, domain 2"/>
    <property type="match status" value="1"/>
</dbReference>
<dbReference type="GO" id="GO:0005524">
    <property type="term" value="F:ATP binding"/>
    <property type="evidence" value="ECO:0007669"/>
    <property type="project" value="InterPro"/>
</dbReference>
<feature type="domain" description="Threonyl/alanyl tRNA synthetase SAD" evidence="4">
    <location>
        <begin position="100"/>
        <end position="131"/>
    </location>
</feature>
<accession>A0A212KD35</accession>
<evidence type="ECO:0000256" key="2">
    <source>
        <dbReference type="ARBA" id="ARBA00022723"/>
    </source>
</evidence>
<dbReference type="GO" id="GO:0043039">
    <property type="term" value="P:tRNA aminoacylation"/>
    <property type="evidence" value="ECO:0007669"/>
    <property type="project" value="InterPro"/>
</dbReference>
<dbReference type="EMBL" id="FLUQ01000005">
    <property type="protein sequence ID" value="SBW09606.1"/>
    <property type="molecule type" value="Genomic_DNA"/>
</dbReference>
<evidence type="ECO:0000259" key="4">
    <source>
        <dbReference type="Pfam" id="PF07973"/>
    </source>
</evidence>
<keyword evidence="3" id="KW-0862">Zinc</keyword>